<sequence>MNLDLVLEFTALGRRTDDEFEDCLERTVRMLGEIDRDDIDVSAALAARLATFTVFDVDVLRPGIGPFLTAVWSALRFAGCAGREPLPDARWVARERQLTLS</sequence>
<keyword evidence="2" id="KW-1185">Reference proteome</keyword>
<evidence type="ECO:0000313" key="1">
    <source>
        <dbReference type="EMBL" id="MBA8808434.1"/>
    </source>
</evidence>
<proteinExistence type="predicted"/>
<dbReference type="Proteomes" id="UP000540568">
    <property type="component" value="Unassembled WGS sequence"/>
</dbReference>
<evidence type="ECO:0000313" key="2">
    <source>
        <dbReference type="Proteomes" id="UP000540568"/>
    </source>
</evidence>
<accession>A0A7W3J973</accession>
<dbReference type="EMBL" id="JACGWV010000001">
    <property type="protein sequence ID" value="MBA8808434.1"/>
    <property type="molecule type" value="Genomic_DNA"/>
</dbReference>
<protein>
    <submittedName>
        <fullName evidence="1">Uncharacterized protein</fullName>
    </submittedName>
</protein>
<name>A0A7W3J973_9MICO</name>
<dbReference type="RefSeq" id="WP_182616437.1">
    <property type="nucleotide sequence ID" value="NZ_BAAATF010000003.1"/>
</dbReference>
<organism evidence="1 2">
    <name type="scientific">Promicromonospora sukumoe</name>
    <dbReference type="NCBI Taxonomy" id="88382"/>
    <lineage>
        <taxon>Bacteria</taxon>
        <taxon>Bacillati</taxon>
        <taxon>Actinomycetota</taxon>
        <taxon>Actinomycetes</taxon>
        <taxon>Micrococcales</taxon>
        <taxon>Promicromonosporaceae</taxon>
        <taxon>Promicromonospora</taxon>
    </lineage>
</organism>
<reference evidence="1 2" key="1">
    <citation type="submission" date="2020-07" db="EMBL/GenBank/DDBJ databases">
        <title>Sequencing the genomes of 1000 actinobacteria strains.</title>
        <authorList>
            <person name="Klenk H.-P."/>
        </authorList>
    </citation>
    <scope>NUCLEOTIDE SEQUENCE [LARGE SCALE GENOMIC DNA]</scope>
    <source>
        <strain evidence="1 2">DSM 44121</strain>
    </source>
</reference>
<gene>
    <name evidence="1" type="ORF">FHX71_002376</name>
</gene>
<comment type="caution">
    <text evidence="1">The sequence shown here is derived from an EMBL/GenBank/DDBJ whole genome shotgun (WGS) entry which is preliminary data.</text>
</comment>
<dbReference type="AlphaFoldDB" id="A0A7W3J973"/>